<dbReference type="InterPro" id="IPR000172">
    <property type="entry name" value="GMC_OxRdtase_N"/>
</dbReference>
<dbReference type="EMBL" id="JACAZH010000004">
    <property type="protein sequence ID" value="KAF7371217.1"/>
    <property type="molecule type" value="Genomic_DNA"/>
</dbReference>
<dbReference type="SUPFAM" id="SSF54373">
    <property type="entry name" value="FAD-linked reductases, C-terminal domain"/>
    <property type="match status" value="1"/>
</dbReference>
<feature type="binding site" evidence="5">
    <location>
        <position position="115"/>
    </location>
    <ligand>
        <name>FAD</name>
        <dbReference type="ChEBI" id="CHEBI:57692"/>
    </ligand>
</feature>
<keyword evidence="4 5" id="KW-0274">FAD</keyword>
<comment type="cofactor">
    <cofactor evidence="1 5">
        <name>FAD</name>
        <dbReference type="ChEBI" id="CHEBI:57692"/>
    </cofactor>
</comment>
<dbReference type="Pfam" id="PF05199">
    <property type="entry name" value="GMC_oxred_C"/>
    <property type="match status" value="1"/>
</dbReference>
<feature type="binding site" evidence="5">
    <location>
        <begin position="123"/>
        <end position="126"/>
    </location>
    <ligand>
        <name>FAD</name>
        <dbReference type="ChEBI" id="CHEBI:57692"/>
    </ligand>
</feature>
<dbReference type="SUPFAM" id="SSF51905">
    <property type="entry name" value="FAD/NAD(P)-binding domain"/>
    <property type="match status" value="1"/>
</dbReference>
<sequence length="591" mass="63063">MTEFPLLLLCLFCGATVCRAGIFTAPEQISTSSYDFIVVGAGTAGAVVASRLSENPSTTVLLIEAGGLDNGTDSAVLSIPFLAGQAIGTTFDWNYTTTSQDGLNGRTMPFPRGFVMGGSSSINNLVYSRGPSEDWDRIAATADDPSWSWDNIQPFIFRNERHVPAWNNRSDVGEYNPVVHGHGPLMSSLTSTPSELDHRVINMTTKFGQEYPFNLDLNSGWLQTTVGESARSSSSTAYLHPALNSRENLDLLLNTQVTKLTVTGAAEMNVNGVIVAQNETAVAFTFIATKEIILSAGAIGTPQILLLSGIGPSEELDKNGITTLVDSPDVGKNMQDQPIIFLQWEVNGTTLAPFLNDEDAISAVLEQYEQNKTGIAASNVLFNTIGFLRLPENSPLLEEYGDPSAGPHSAHFQFSFIDTFLQNINQVAPTTGDWITVSVVLQSPTSRGSVTLASNSAFDHPLIDPAFLTSAFDIGTVIEAVKSLQTLLTTSTWDGFIGPPFTGNLTTDAEIETFVRAAAVTLKHPVGTAAISSATQEGGVVGPNLQVKGVTGLRVVDASIFPFAVGGFPQAEVYIVAERASALIKETWNLS</sequence>
<feature type="chain" id="PRO_5034286933" evidence="6">
    <location>
        <begin position="21"/>
        <end position="591"/>
    </location>
</feature>
<organism evidence="8 9">
    <name type="scientific">Mycena sanguinolenta</name>
    <dbReference type="NCBI Taxonomy" id="230812"/>
    <lineage>
        <taxon>Eukaryota</taxon>
        <taxon>Fungi</taxon>
        <taxon>Dikarya</taxon>
        <taxon>Basidiomycota</taxon>
        <taxon>Agaricomycotina</taxon>
        <taxon>Agaricomycetes</taxon>
        <taxon>Agaricomycetidae</taxon>
        <taxon>Agaricales</taxon>
        <taxon>Marasmiineae</taxon>
        <taxon>Mycenaceae</taxon>
        <taxon>Mycena</taxon>
    </lineage>
</organism>
<keyword evidence="9" id="KW-1185">Reference proteome</keyword>
<evidence type="ECO:0000313" key="8">
    <source>
        <dbReference type="EMBL" id="KAF7371217.1"/>
    </source>
</evidence>
<evidence type="ECO:0000256" key="4">
    <source>
        <dbReference type="ARBA" id="ARBA00022827"/>
    </source>
</evidence>
<feature type="domain" description="Glucose-methanol-choline oxidoreductase N-terminal" evidence="7">
    <location>
        <begin position="297"/>
        <end position="311"/>
    </location>
</feature>
<dbReference type="PANTHER" id="PTHR11552:SF147">
    <property type="entry name" value="CHOLINE DEHYDROGENASE, MITOCHONDRIAL"/>
    <property type="match status" value="1"/>
</dbReference>
<dbReference type="InterPro" id="IPR036188">
    <property type="entry name" value="FAD/NAD-bd_sf"/>
</dbReference>
<dbReference type="PIRSF" id="PIRSF000137">
    <property type="entry name" value="Alcohol_oxidase"/>
    <property type="match status" value="1"/>
</dbReference>
<evidence type="ECO:0000256" key="2">
    <source>
        <dbReference type="ARBA" id="ARBA00010790"/>
    </source>
</evidence>
<dbReference type="GO" id="GO:0016614">
    <property type="term" value="F:oxidoreductase activity, acting on CH-OH group of donors"/>
    <property type="evidence" value="ECO:0007669"/>
    <property type="project" value="InterPro"/>
</dbReference>
<dbReference type="Proteomes" id="UP000623467">
    <property type="component" value="Unassembled WGS sequence"/>
</dbReference>
<evidence type="ECO:0000256" key="3">
    <source>
        <dbReference type="ARBA" id="ARBA00022630"/>
    </source>
</evidence>
<keyword evidence="6" id="KW-0732">Signal</keyword>
<accession>A0A8H7DFJ4</accession>
<dbReference type="Gene3D" id="3.30.560.10">
    <property type="entry name" value="Glucose Oxidase, domain 3"/>
    <property type="match status" value="1"/>
</dbReference>
<dbReference type="Gene3D" id="3.50.50.60">
    <property type="entry name" value="FAD/NAD(P)-binding domain"/>
    <property type="match status" value="1"/>
</dbReference>
<dbReference type="PANTHER" id="PTHR11552">
    <property type="entry name" value="GLUCOSE-METHANOL-CHOLINE GMC OXIDOREDUCTASE"/>
    <property type="match status" value="1"/>
</dbReference>
<dbReference type="AlphaFoldDB" id="A0A8H7DFJ4"/>
<name>A0A8H7DFJ4_9AGAR</name>
<dbReference type="InterPro" id="IPR007867">
    <property type="entry name" value="GMC_OxRtase_C"/>
</dbReference>
<dbReference type="PROSITE" id="PS00624">
    <property type="entry name" value="GMC_OXRED_2"/>
    <property type="match status" value="1"/>
</dbReference>
<comment type="similarity">
    <text evidence="2">Belongs to the GMC oxidoreductase family.</text>
</comment>
<dbReference type="OrthoDB" id="269227at2759"/>
<evidence type="ECO:0000256" key="6">
    <source>
        <dbReference type="SAM" id="SignalP"/>
    </source>
</evidence>
<evidence type="ECO:0000256" key="1">
    <source>
        <dbReference type="ARBA" id="ARBA00001974"/>
    </source>
</evidence>
<evidence type="ECO:0000256" key="5">
    <source>
        <dbReference type="PIRSR" id="PIRSR000137-2"/>
    </source>
</evidence>
<comment type="caution">
    <text evidence="8">The sequence shown here is derived from an EMBL/GenBank/DDBJ whole genome shotgun (WGS) entry which is preliminary data.</text>
</comment>
<evidence type="ECO:0000313" key="9">
    <source>
        <dbReference type="Proteomes" id="UP000623467"/>
    </source>
</evidence>
<feature type="binding site" evidence="5">
    <location>
        <position position="257"/>
    </location>
    <ligand>
        <name>FAD</name>
        <dbReference type="ChEBI" id="CHEBI:57692"/>
    </ligand>
</feature>
<reference evidence="8" key="1">
    <citation type="submission" date="2020-05" db="EMBL/GenBank/DDBJ databases">
        <title>Mycena genomes resolve the evolution of fungal bioluminescence.</title>
        <authorList>
            <person name="Tsai I.J."/>
        </authorList>
    </citation>
    <scope>NUCLEOTIDE SEQUENCE</scope>
    <source>
        <strain evidence="8">160909Yilan</strain>
    </source>
</reference>
<feature type="signal peptide" evidence="6">
    <location>
        <begin position="1"/>
        <end position="20"/>
    </location>
</feature>
<dbReference type="GO" id="GO:0050660">
    <property type="term" value="F:flavin adenine dinucleotide binding"/>
    <property type="evidence" value="ECO:0007669"/>
    <property type="project" value="InterPro"/>
</dbReference>
<proteinExistence type="inferred from homology"/>
<keyword evidence="3" id="KW-0285">Flavoprotein</keyword>
<dbReference type="InterPro" id="IPR012132">
    <property type="entry name" value="GMC_OxRdtase"/>
</dbReference>
<feature type="binding site" evidence="5">
    <location>
        <begin position="569"/>
        <end position="570"/>
    </location>
    <ligand>
        <name>FAD</name>
        <dbReference type="ChEBI" id="CHEBI:57692"/>
    </ligand>
</feature>
<gene>
    <name evidence="8" type="ORF">MSAN_00757300</name>
</gene>
<evidence type="ECO:0000259" key="7">
    <source>
        <dbReference type="PROSITE" id="PS00624"/>
    </source>
</evidence>
<dbReference type="Pfam" id="PF00732">
    <property type="entry name" value="GMC_oxred_N"/>
    <property type="match status" value="1"/>
</dbReference>
<protein>
    <submittedName>
        <fullName evidence="8">Aryl-alcohol oxidase-like protein</fullName>
    </submittedName>
</protein>